<evidence type="ECO:0000313" key="1">
    <source>
        <dbReference type="EMBL" id="ETL50238.1"/>
    </source>
</evidence>
<protein>
    <submittedName>
        <fullName evidence="1">Uncharacterized protein</fullName>
    </submittedName>
</protein>
<evidence type="ECO:0000313" key="2">
    <source>
        <dbReference type="Proteomes" id="UP000053864"/>
    </source>
</evidence>
<dbReference type="Proteomes" id="UP000053864">
    <property type="component" value="Unassembled WGS sequence"/>
</dbReference>
<organism evidence="1 2">
    <name type="scientific">Phytophthora nicotianae</name>
    <name type="common">Potato buckeye rot agent</name>
    <name type="synonym">Phytophthora parasitica</name>
    <dbReference type="NCBI Taxonomy" id="4792"/>
    <lineage>
        <taxon>Eukaryota</taxon>
        <taxon>Sar</taxon>
        <taxon>Stramenopiles</taxon>
        <taxon>Oomycota</taxon>
        <taxon>Peronosporomycetes</taxon>
        <taxon>Peronosporales</taxon>
        <taxon>Peronosporaceae</taxon>
        <taxon>Phytophthora</taxon>
    </lineage>
</organism>
<feature type="non-terminal residue" evidence="1">
    <location>
        <position position="1"/>
    </location>
</feature>
<proteinExistence type="predicted"/>
<dbReference type="AlphaFoldDB" id="W2JX75"/>
<gene>
    <name evidence="1" type="ORF">L916_00485</name>
</gene>
<sequence length="42" mass="4900">ESDFSVLKWELNDRRTALTSLALEGIFQAKQFDQLSKLSERK</sequence>
<name>W2JX75_PHYNI</name>
<accession>W2JX75</accession>
<dbReference type="VEuPathDB" id="FungiDB:PPTG_02320"/>
<reference evidence="1 2" key="1">
    <citation type="submission" date="2013-11" db="EMBL/GenBank/DDBJ databases">
        <title>The Genome Sequence of Phytophthora parasitica CJ05E6.</title>
        <authorList>
            <consortium name="The Broad Institute Genomics Platform"/>
            <person name="Russ C."/>
            <person name="Tyler B."/>
            <person name="Panabieres F."/>
            <person name="Shan W."/>
            <person name="Tripathy S."/>
            <person name="Grunwald N."/>
            <person name="Machado M."/>
            <person name="Johnson C.S."/>
            <person name="Arredondo F."/>
            <person name="Hong C."/>
            <person name="Coffey M."/>
            <person name="Young S.K."/>
            <person name="Zeng Q."/>
            <person name="Gargeya S."/>
            <person name="Fitzgerald M."/>
            <person name="Abouelleil A."/>
            <person name="Alvarado L."/>
            <person name="Chapman S.B."/>
            <person name="Gainer-Dewar J."/>
            <person name="Goldberg J."/>
            <person name="Griggs A."/>
            <person name="Gujja S."/>
            <person name="Hansen M."/>
            <person name="Howarth C."/>
            <person name="Imamovic A."/>
            <person name="Ireland A."/>
            <person name="Larimer J."/>
            <person name="McCowan C."/>
            <person name="Murphy C."/>
            <person name="Pearson M."/>
            <person name="Poon T.W."/>
            <person name="Priest M."/>
            <person name="Roberts A."/>
            <person name="Saif S."/>
            <person name="Shea T."/>
            <person name="Sykes S."/>
            <person name="Wortman J."/>
            <person name="Nusbaum C."/>
            <person name="Birren B."/>
        </authorList>
    </citation>
    <scope>NUCLEOTIDE SEQUENCE [LARGE SCALE GENOMIC DNA]</scope>
    <source>
        <strain evidence="1 2">CJ05E6</strain>
    </source>
</reference>
<dbReference type="EMBL" id="KI670433">
    <property type="protein sequence ID" value="ETL50238.1"/>
    <property type="molecule type" value="Genomic_DNA"/>
</dbReference>